<dbReference type="OrthoDB" id="9787292at2"/>
<feature type="domain" description="NmrA-like" evidence="1">
    <location>
        <begin position="4"/>
        <end position="75"/>
    </location>
</feature>
<proteinExistence type="predicted"/>
<dbReference type="EMBL" id="QLTK01000034">
    <property type="protein sequence ID" value="RAS20711.1"/>
    <property type="molecule type" value="Genomic_DNA"/>
</dbReference>
<name>A0A329BHL6_9BURK</name>
<evidence type="ECO:0000259" key="1">
    <source>
        <dbReference type="Pfam" id="PF05368"/>
    </source>
</evidence>
<dbReference type="GO" id="GO:0005737">
    <property type="term" value="C:cytoplasm"/>
    <property type="evidence" value="ECO:0007669"/>
    <property type="project" value="TreeGrafter"/>
</dbReference>
<gene>
    <name evidence="2" type="ORF">BX591_13421</name>
</gene>
<dbReference type="SUPFAM" id="SSF51735">
    <property type="entry name" value="NAD(P)-binding Rossmann-fold domains"/>
    <property type="match status" value="1"/>
</dbReference>
<dbReference type="GO" id="GO:0004029">
    <property type="term" value="F:aldehyde dehydrogenase (NAD+) activity"/>
    <property type="evidence" value="ECO:0007669"/>
    <property type="project" value="TreeGrafter"/>
</dbReference>
<comment type="caution">
    <text evidence="2">The sequence shown here is derived from an EMBL/GenBank/DDBJ whole genome shotgun (WGS) entry which is preliminary data.</text>
</comment>
<reference evidence="2 3" key="1">
    <citation type="submission" date="2018-06" db="EMBL/GenBank/DDBJ databases">
        <title>Genomic Encyclopedia of Type Strains, Phase III (KMG-III): the genomes of soil and plant-associated and newly described type strains.</title>
        <authorList>
            <person name="Whitman W."/>
        </authorList>
    </citation>
    <scope>NUCLEOTIDE SEQUENCE [LARGE SCALE GENOMIC DNA]</scope>
    <source>
        <strain evidence="2 3">LMG 23644</strain>
    </source>
</reference>
<protein>
    <submittedName>
        <fullName evidence="2">NmrA-like family protein</fullName>
    </submittedName>
</protein>
<evidence type="ECO:0000313" key="2">
    <source>
        <dbReference type="EMBL" id="RAS20711.1"/>
    </source>
</evidence>
<organism evidence="2 3">
    <name type="scientific">Paraburkholderia bryophila</name>
    <dbReference type="NCBI Taxonomy" id="420952"/>
    <lineage>
        <taxon>Bacteria</taxon>
        <taxon>Pseudomonadati</taxon>
        <taxon>Pseudomonadota</taxon>
        <taxon>Betaproteobacteria</taxon>
        <taxon>Burkholderiales</taxon>
        <taxon>Burkholderiaceae</taxon>
        <taxon>Paraburkholderia</taxon>
    </lineage>
</organism>
<dbReference type="InterPro" id="IPR051783">
    <property type="entry name" value="NAD(P)-dependent_oxidoreduct"/>
</dbReference>
<dbReference type="Pfam" id="PF05368">
    <property type="entry name" value="NmrA"/>
    <property type="match status" value="1"/>
</dbReference>
<sequence>MELFITGGTGYIGQAVARKAIGLGHQVTALVRQDGSAAARALARLGVKLQVGDLREPQSFAAAAGAADGVVHAASTNDASAAAADKAAVQTGCVRVVGDGRNHWPAVHVDDLATAYLSAVERAASGDDLVTGQILNVVAEDAVAVAEMGEAIRASVSADRVEFWPLDAARQALGPFADALALDQTVSGQHARRVLAWEPHGPRLIADLSVPTHFQQGNGA</sequence>
<dbReference type="RefSeq" id="WP_111935145.1">
    <property type="nucleotide sequence ID" value="NZ_CADFFP010000011.1"/>
</dbReference>
<dbReference type="InterPro" id="IPR036291">
    <property type="entry name" value="NAD(P)-bd_dom_sf"/>
</dbReference>
<accession>A0A329BHL6</accession>
<dbReference type="PANTHER" id="PTHR48079:SF6">
    <property type="entry name" value="NAD(P)-BINDING DOMAIN-CONTAINING PROTEIN-RELATED"/>
    <property type="match status" value="1"/>
</dbReference>
<dbReference type="AlphaFoldDB" id="A0A329BHL6"/>
<dbReference type="InterPro" id="IPR008030">
    <property type="entry name" value="NmrA-like"/>
</dbReference>
<dbReference type="PANTHER" id="PTHR48079">
    <property type="entry name" value="PROTEIN YEEZ"/>
    <property type="match status" value="1"/>
</dbReference>
<evidence type="ECO:0000313" key="3">
    <source>
        <dbReference type="Proteomes" id="UP000248918"/>
    </source>
</evidence>
<dbReference type="Proteomes" id="UP000248918">
    <property type="component" value="Unassembled WGS sequence"/>
</dbReference>
<dbReference type="Gene3D" id="3.40.50.720">
    <property type="entry name" value="NAD(P)-binding Rossmann-like Domain"/>
    <property type="match status" value="2"/>
</dbReference>